<evidence type="ECO:0000256" key="2">
    <source>
        <dbReference type="SAM" id="SignalP"/>
    </source>
</evidence>
<evidence type="ECO:0000313" key="3">
    <source>
        <dbReference type="EMBL" id="EON96678.1"/>
    </source>
</evidence>
<dbReference type="Proteomes" id="UP000014074">
    <property type="component" value="Unassembled WGS sequence"/>
</dbReference>
<keyword evidence="2" id="KW-0732">Signal</keyword>
<dbReference type="Gene3D" id="3.40.720.10">
    <property type="entry name" value="Alkaline Phosphatase, subunit A"/>
    <property type="match status" value="1"/>
</dbReference>
<sequence length="618" mass="68571">MAVASKLLPVMAAFMYPLLANGQAGSIADIDHVVLFMQENRAFDHYFGTMAGVRGFSDPNIQVNDGTPVWKQKVDADLTTNASYLNPWYLNYLGGDWLNATQCMVAGDNGWTSNHLSYNFGLNDHWAVNNTPWSWGHFRRSDIPVQFAIADGWTVGDMYQESVIASTNPNRVTWVSGSINVPGSPQDSDEGGYPYIDNNETPGCDSQGINCYPLEWLTTSEIYEKANITWQVYQDADNFDDNPFAWFKQFQEADQSSSLYKRGFEGLSLDTFYAQAANGTLPEISFIVGPSELSEHPPYSPRDGAWLQKQVVDAVTSSPKYSKTVLIISFDETGGFGDHVSPYHAPQGTPGEWIEDPFADMGEVFAGPGFRLPFYIISPWTRGGAVYAEHVDHNSQIKFIEKWQAAKGKNVTSDEMVPWRREHMGDLTDAFDFANPDYSIPSIPDAPAPHKNLLGEYDGAAHCEALYLVQRPPVPYTSQVEDVSSLSEEGFKEIRGALTEGRYLVFEMEGVALTNSGSGNVTISPVTAKHESLEQRWVVHVEEVGSNKFKITSAVDGQYLKSQGVLSPEVGGLYTVIFEAGKGYALQNKCGKYLVAGFEGVEYSREIKYWKTYSVTYA</sequence>
<evidence type="ECO:0000256" key="1">
    <source>
        <dbReference type="ARBA" id="ARBA00022801"/>
    </source>
</evidence>
<dbReference type="PANTHER" id="PTHR31956:SF1">
    <property type="entry name" value="NON-SPECIFIC PHOSPHOLIPASE C1"/>
    <property type="match status" value="1"/>
</dbReference>
<accession>R8BBG8</accession>
<dbReference type="EMBL" id="KB933326">
    <property type="protein sequence ID" value="EON96678.1"/>
    <property type="molecule type" value="Genomic_DNA"/>
</dbReference>
<gene>
    <name evidence="3" type="ORF">UCRPA7_7833</name>
</gene>
<feature type="signal peptide" evidence="2">
    <location>
        <begin position="1"/>
        <end position="22"/>
    </location>
</feature>
<dbReference type="InterPro" id="IPR007312">
    <property type="entry name" value="Phosphoesterase"/>
</dbReference>
<protein>
    <submittedName>
        <fullName evidence="3">Putative phospholipase c protein</fullName>
    </submittedName>
</protein>
<dbReference type="AlphaFoldDB" id="R8BBG8"/>
<dbReference type="OrthoDB" id="5135119at2759"/>
<proteinExistence type="predicted"/>
<dbReference type="GO" id="GO:0042578">
    <property type="term" value="F:phosphoric ester hydrolase activity"/>
    <property type="evidence" value="ECO:0007669"/>
    <property type="project" value="UniProtKB-ARBA"/>
</dbReference>
<keyword evidence="1" id="KW-0378">Hydrolase</keyword>
<name>R8BBG8_PHAM7</name>
<dbReference type="CDD" id="cd16014">
    <property type="entry name" value="PLC"/>
    <property type="match status" value="1"/>
</dbReference>
<dbReference type="RefSeq" id="XP_007918546.1">
    <property type="nucleotide sequence ID" value="XM_007920355.1"/>
</dbReference>
<dbReference type="HOGENOM" id="CLU_008770_3_0_1"/>
<keyword evidence="4" id="KW-1185">Reference proteome</keyword>
<evidence type="ECO:0000313" key="4">
    <source>
        <dbReference type="Proteomes" id="UP000014074"/>
    </source>
</evidence>
<dbReference type="eggNOG" id="ENOG502QPJ0">
    <property type="taxonomic scope" value="Eukaryota"/>
</dbReference>
<dbReference type="Pfam" id="PF04185">
    <property type="entry name" value="Phosphoesterase"/>
    <property type="match status" value="1"/>
</dbReference>
<reference evidence="4" key="1">
    <citation type="journal article" date="2013" name="Genome Announc.">
        <title>Draft genome sequence of the ascomycete Phaeoacremonium aleophilum strain UCR-PA7, a causal agent of the esca disease complex in grapevines.</title>
        <authorList>
            <person name="Blanco-Ulate B."/>
            <person name="Rolshausen P."/>
            <person name="Cantu D."/>
        </authorList>
    </citation>
    <scope>NUCLEOTIDE SEQUENCE [LARGE SCALE GENOMIC DNA]</scope>
    <source>
        <strain evidence="4">UCR-PA7</strain>
    </source>
</reference>
<dbReference type="GeneID" id="19328627"/>
<dbReference type="PANTHER" id="PTHR31956">
    <property type="entry name" value="NON-SPECIFIC PHOSPHOLIPASE C4-RELATED"/>
    <property type="match status" value="1"/>
</dbReference>
<feature type="chain" id="PRO_5004451912" evidence="2">
    <location>
        <begin position="23"/>
        <end position="618"/>
    </location>
</feature>
<dbReference type="InterPro" id="IPR017850">
    <property type="entry name" value="Alkaline_phosphatase_core_sf"/>
</dbReference>
<dbReference type="KEGG" id="tmn:UCRPA7_7833"/>
<organism evidence="3 4">
    <name type="scientific">Phaeoacremonium minimum (strain UCR-PA7)</name>
    <name type="common">Esca disease fungus</name>
    <name type="synonym">Togninia minima</name>
    <dbReference type="NCBI Taxonomy" id="1286976"/>
    <lineage>
        <taxon>Eukaryota</taxon>
        <taxon>Fungi</taxon>
        <taxon>Dikarya</taxon>
        <taxon>Ascomycota</taxon>
        <taxon>Pezizomycotina</taxon>
        <taxon>Sordariomycetes</taxon>
        <taxon>Sordariomycetidae</taxon>
        <taxon>Togniniales</taxon>
        <taxon>Togniniaceae</taxon>
        <taxon>Phaeoacremonium</taxon>
    </lineage>
</organism>